<organism evidence="6 7">
    <name type="scientific">Planoprotostelium fungivorum</name>
    <dbReference type="NCBI Taxonomy" id="1890364"/>
    <lineage>
        <taxon>Eukaryota</taxon>
        <taxon>Amoebozoa</taxon>
        <taxon>Evosea</taxon>
        <taxon>Variosea</taxon>
        <taxon>Cavosteliida</taxon>
        <taxon>Cavosteliaceae</taxon>
        <taxon>Planoprotostelium</taxon>
    </lineage>
</organism>
<dbReference type="PANTHER" id="PTHR23074">
    <property type="entry name" value="AAA DOMAIN-CONTAINING"/>
    <property type="match status" value="1"/>
</dbReference>
<dbReference type="Pfam" id="PF00004">
    <property type="entry name" value="AAA"/>
    <property type="match status" value="1"/>
</dbReference>
<dbReference type="Gene3D" id="1.10.8.60">
    <property type="match status" value="1"/>
</dbReference>
<dbReference type="STRING" id="1890364.A0A2P6NIG2"/>
<dbReference type="InterPro" id="IPR015415">
    <property type="entry name" value="Spast_Vps4_C"/>
</dbReference>
<comment type="similarity">
    <text evidence="1">Belongs to the AAA ATPase family.</text>
</comment>
<feature type="compositionally biased region" description="Basic and acidic residues" evidence="4">
    <location>
        <begin position="174"/>
        <end position="200"/>
    </location>
</feature>
<evidence type="ECO:0000259" key="5">
    <source>
        <dbReference type="SMART" id="SM00382"/>
    </source>
</evidence>
<feature type="region of interest" description="Disordered" evidence="4">
    <location>
        <begin position="145"/>
        <end position="269"/>
    </location>
</feature>
<proteinExistence type="inferred from homology"/>
<reference evidence="6 7" key="1">
    <citation type="journal article" date="2018" name="Genome Biol. Evol.">
        <title>Multiple Roots of Fruiting Body Formation in Amoebozoa.</title>
        <authorList>
            <person name="Hillmann F."/>
            <person name="Forbes G."/>
            <person name="Novohradska S."/>
            <person name="Ferling I."/>
            <person name="Riege K."/>
            <person name="Groth M."/>
            <person name="Westermann M."/>
            <person name="Marz M."/>
            <person name="Spaller T."/>
            <person name="Winckler T."/>
            <person name="Schaap P."/>
            <person name="Glockner G."/>
        </authorList>
    </citation>
    <scope>NUCLEOTIDE SEQUENCE [LARGE SCALE GENOMIC DNA]</scope>
    <source>
        <strain evidence="6 7">Jena</strain>
    </source>
</reference>
<dbReference type="Proteomes" id="UP000241769">
    <property type="component" value="Unassembled WGS sequence"/>
</dbReference>
<dbReference type="EMBL" id="MDYQ01000077">
    <property type="protein sequence ID" value="PRP83745.1"/>
    <property type="molecule type" value="Genomic_DNA"/>
</dbReference>
<dbReference type="Gene3D" id="3.40.50.300">
    <property type="entry name" value="P-loop containing nucleotide triphosphate hydrolases"/>
    <property type="match status" value="1"/>
</dbReference>
<dbReference type="FunFam" id="1.10.8.60:FF:000022">
    <property type="entry name" value="Fidgetin like 1"/>
    <property type="match status" value="1"/>
</dbReference>
<keyword evidence="2" id="KW-0547">Nucleotide-binding</keyword>
<dbReference type="FunFam" id="3.40.50.300:FF:000093">
    <property type="entry name" value="Fidgetin-like 1"/>
    <property type="match status" value="1"/>
</dbReference>
<dbReference type="GO" id="GO:0016887">
    <property type="term" value="F:ATP hydrolysis activity"/>
    <property type="evidence" value="ECO:0007669"/>
    <property type="project" value="InterPro"/>
</dbReference>
<evidence type="ECO:0000256" key="3">
    <source>
        <dbReference type="ARBA" id="ARBA00022840"/>
    </source>
</evidence>
<dbReference type="InterPro" id="IPR027417">
    <property type="entry name" value="P-loop_NTPase"/>
</dbReference>
<comment type="caution">
    <text evidence="6">The sequence shown here is derived from an EMBL/GenBank/DDBJ whole genome shotgun (WGS) entry which is preliminary data.</text>
</comment>
<evidence type="ECO:0000313" key="7">
    <source>
        <dbReference type="Proteomes" id="UP000241769"/>
    </source>
</evidence>
<keyword evidence="7" id="KW-1185">Reference proteome</keyword>
<dbReference type="PANTHER" id="PTHR23074:SF17">
    <property type="entry name" value="FIDGETIN-LIKE PROTEIN 1"/>
    <property type="match status" value="1"/>
</dbReference>
<dbReference type="InterPro" id="IPR041569">
    <property type="entry name" value="AAA_lid_3"/>
</dbReference>
<dbReference type="InterPro" id="IPR050304">
    <property type="entry name" value="MT-severing_AAA_ATPase"/>
</dbReference>
<dbReference type="AlphaFoldDB" id="A0A2P6NIG2"/>
<evidence type="ECO:0000256" key="4">
    <source>
        <dbReference type="SAM" id="MobiDB-lite"/>
    </source>
</evidence>
<dbReference type="SMART" id="SM00382">
    <property type="entry name" value="AAA"/>
    <property type="match status" value="1"/>
</dbReference>
<accession>A0A2P6NIG2</accession>
<gene>
    <name evidence="6" type="ORF">PROFUN_09077</name>
</gene>
<dbReference type="InterPro" id="IPR003959">
    <property type="entry name" value="ATPase_AAA_core"/>
</dbReference>
<evidence type="ECO:0000256" key="1">
    <source>
        <dbReference type="ARBA" id="ARBA00006914"/>
    </source>
</evidence>
<dbReference type="Pfam" id="PF09336">
    <property type="entry name" value="Vps4_C"/>
    <property type="match status" value="1"/>
</dbReference>
<feature type="compositionally biased region" description="Basic and acidic residues" evidence="4">
    <location>
        <begin position="207"/>
        <end position="223"/>
    </location>
</feature>
<dbReference type="InParanoid" id="A0A2P6NIG2"/>
<sequence>MSDNPPEKAQHYFQCIKNLEFKYTNPSNDGEPFFNEKNFTIHKYSVSSSRITDNQKSTADDVSLMNMETTRLNQVLESEDSELVDLLINNLQVPSPSGEDEGPPVTQRWTSIRDMLLQTGHIVTPPPPKIPVQPSHENITKEANGHIQDENDGGSRTIRSVPPLNKNSSQVNKNNDREKKEERDRREEREKREEKEDKSNRSISETHAPDFKTAKKVAEEEAIKNGSIRPGGNNKSAVSKRKGFRPPFPKKEEEEKEEPPEKKPKTEGEEMVDMLMEDKRTNGCERHMIELILSELLDTDLNVTFNDIAGLETAKRTVTELIINPILRPDIFKGQRAPAKGLLLFGPPGTGKTLIAKAIASQGSAKFFSISASSLTSKWIGEGEKMVRTLFAVAKCLSPSIIFIDEIDSLLTKRNENENEASRRMKTEFFIQLDGAKSDTSQPLLVGATNRPQELDEAARRRLQKHIYIPLPEKKARVDLVRHLLKNERSDINEDEMDTIGDLSEGYSGADMRALVQEACITPTRDIDLMTVSEEDIRPVTLEDFKTALNVVKPTVTQEELDDYIQWNNRHAK</sequence>
<keyword evidence="3" id="KW-0067">ATP-binding</keyword>
<dbReference type="SUPFAM" id="SSF52540">
    <property type="entry name" value="P-loop containing nucleoside triphosphate hydrolases"/>
    <property type="match status" value="1"/>
</dbReference>
<evidence type="ECO:0000256" key="2">
    <source>
        <dbReference type="ARBA" id="ARBA00022741"/>
    </source>
</evidence>
<feature type="compositionally biased region" description="Basic and acidic residues" evidence="4">
    <location>
        <begin position="249"/>
        <end position="268"/>
    </location>
</feature>
<protein>
    <submittedName>
        <fullName evidence="6">Fidgetin-like protein 1-like</fullName>
    </submittedName>
</protein>
<evidence type="ECO:0000313" key="6">
    <source>
        <dbReference type="EMBL" id="PRP83745.1"/>
    </source>
</evidence>
<feature type="domain" description="AAA+ ATPase" evidence="5">
    <location>
        <begin position="338"/>
        <end position="473"/>
    </location>
</feature>
<dbReference type="InterPro" id="IPR003593">
    <property type="entry name" value="AAA+_ATPase"/>
</dbReference>
<name>A0A2P6NIG2_9EUKA</name>
<dbReference type="GO" id="GO:0005524">
    <property type="term" value="F:ATP binding"/>
    <property type="evidence" value="ECO:0007669"/>
    <property type="project" value="UniProtKB-KW"/>
</dbReference>
<dbReference type="Pfam" id="PF17862">
    <property type="entry name" value="AAA_lid_3"/>
    <property type="match status" value="1"/>
</dbReference>
<dbReference type="OrthoDB" id="10251136at2759"/>